<dbReference type="Proteomes" id="UP000291124">
    <property type="component" value="Chromosome"/>
</dbReference>
<evidence type="ECO:0000313" key="4">
    <source>
        <dbReference type="Proteomes" id="UP000291124"/>
    </source>
</evidence>
<accession>A0A4P6Y9S0</accession>
<keyword evidence="1" id="KW-1133">Transmembrane helix</keyword>
<evidence type="ECO:0000313" key="3">
    <source>
        <dbReference type="EMBL" id="QBN19756.1"/>
    </source>
</evidence>
<reference evidence="4" key="1">
    <citation type="submission" date="2019-03" db="EMBL/GenBank/DDBJ databases">
        <title>Flavobacterium sp.</title>
        <authorList>
            <person name="Kim H."/>
        </authorList>
    </citation>
    <scope>NUCLEOTIDE SEQUENCE [LARGE SCALE GENOMIC DNA]</scope>
    <source>
        <strain evidence="4">GS13</strain>
    </source>
</reference>
<dbReference type="AlphaFoldDB" id="A0A4P6Y9S0"/>
<dbReference type="EMBL" id="CP037933">
    <property type="protein sequence ID" value="QBN19756.1"/>
    <property type="molecule type" value="Genomic_DNA"/>
</dbReference>
<organism evidence="3 4">
    <name type="scientific">Flavobacterium nackdongense</name>
    <dbReference type="NCBI Taxonomy" id="2547394"/>
    <lineage>
        <taxon>Bacteria</taxon>
        <taxon>Pseudomonadati</taxon>
        <taxon>Bacteroidota</taxon>
        <taxon>Flavobacteriia</taxon>
        <taxon>Flavobacteriales</taxon>
        <taxon>Flavobacteriaceae</taxon>
        <taxon>Flavobacterium</taxon>
    </lineage>
</organism>
<evidence type="ECO:0000256" key="2">
    <source>
        <dbReference type="SAM" id="SignalP"/>
    </source>
</evidence>
<feature type="signal peptide" evidence="2">
    <location>
        <begin position="1"/>
        <end position="19"/>
    </location>
</feature>
<evidence type="ECO:0000256" key="1">
    <source>
        <dbReference type="SAM" id="Phobius"/>
    </source>
</evidence>
<keyword evidence="1" id="KW-0812">Transmembrane</keyword>
<keyword evidence="1" id="KW-0472">Membrane</keyword>
<dbReference type="KEGG" id="fnk:E1750_13400"/>
<dbReference type="RefSeq" id="WP_133277272.1">
    <property type="nucleotide sequence ID" value="NZ_CP037933.1"/>
</dbReference>
<name>A0A4P6Y9S0_9FLAO</name>
<proteinExistence type="predicted"/>
<feature type="transmembrane region" description="Helical" evidence="1">
    <location>
        <begin position="259"/>
        <end position="278"/>
    </location>
</feature>
<keyword evidence="4" id="KW-1185">Reference proteome</keyword>
<sequence>MKKLSILICLIISSFTVLAQYKVKTVKRPDGITLNYFNPIPVARANNWDAGLSLYKNPDNNTYFVAISVVFKNAVAKELNGNLLIQTTGKNGISLEPIYNRLVTMNGREVAASMYYLTERDINELKSNPTKLISFNLNDEIIALNLTENRDVLIKEFSILSNIRVLKTQTKGLDSLKQAKKEELRHKAFLQNTGKLKITQDSNYNKLKISSGQYLKNTSIGESEKDKNINLETEIIADDIEGSIIHNRSDKAIDKYKNYKLFGLMLLFGLIFFVMFRFNNKGVRVNKKTNKVKSQNASINNSLREKQFLEFTDIERRELMLKYAIDLDSGKNVITERILTNKKLRFDGLYIGSQRFTNRFTQELNTYIAIFKFNENGLVIFTDYTEENINIKINLNMLRELKKELSKVEIYEPFEGIAKYESFQNDTIKMKFFEQNHRNNEIDEDKFFSWYGKILNEKLILSRNESFFSYDKNSVVVGTAFNDIEFAFLNLK</sequence>
<feature type="chain" id="PRO_5020275254" evidence="2">
    <location>
        <begin position="20"/>
        <end position="492"/>
    </location>
</feature>
<gene>
    <name evidence="3" type="ORF">E1750_13400</name>
</gene>
<dbReference type="OrthoDB" id="884899at2"/>
<protein>
    <submittedName>
        <fullName evidence="3">Uncharacterized protein</fullName>
    </submittedName>
</protein>
<keyword evidence="2" id="KW-0732">Signal</keyword>